<dbReference type="CDD" id="cd01948">
    <property type="entry name" value="EAL"/>
    <property type="match status" value="1"/>
</dbReference>
<feature type="domain" description="EAL" evidence="3">
    <location>
        <begin position="317"/>
        <end position="575"/>
    </location>
</feature>
<evidence type="ECO:0000259" key="2">
    <source>
        <dbReference type="PROSITE" id="PS50113"/>
    </source>
</evidence>
<dbReference type="Gene3D" id="3.30.70.270">
    <property type="match status" value="1"/>
</dbReference>
<dbReference type="PANTHER" id="PTHR44757">
    <property type="entry name" value="DIGUANYLATE CYCLASE DGCP"/>
    <property type="match status" value="1"/>
</dbReference>
<dbReference type="OrthoDB" id="7251575at2"/>
<evidence type="ECO:0000313" key="6">
    <source>
        <dbReference type="EMBL" id="KAA1058026.1"/>
    </source>
</evidence>
<dbReference type="InterPro" id="IPR035965">
    <property type="entry name" value="PAS-like_dom_sf"/>
</dbReference>
<dbReference type="InterPro" id="IPR000700">
    <property type="entry name" value="PAS-assoc_C"/>
</dbReference>
<evidence type="ECO:0000313" key="7">
    <source>
        <dbReference type="EMBL" id="MFL7900507.1"/>
    </source>
</evidence>
<dbReference type="Pfam" id="PF00990">
    <property type="entry name" value="GGDEF"/>
    <property type="match status" value="1"/>
</dbReference>
<dbReference type="RefSeq" id="WP_038526104.1">
    <property type="nucleotide sequence ID" value="NZ_CP007793.1"/>
</dbReference>
<dbReference type="Gene3D" id="3.30.450.20">
    <property type="entry name" value="PAS domain"/>
    <property type="match status" value="1"/>
</dbReference>
<dbReference type="Gene3D" id="3.20.20.450">
    <property type="entry name" value="EAL domain"/>
    <property type="match status" value="1"/>
</dbReference>
<dbReference type="InterPro" id="IPR001633">
    <property type="entry name" value="EAL_dom"/>
</dbReference>
<dbReference type="PROSITE" id="PS50887">
    <property type="entry name" value="GGDEF"/>
    <property type="match status" value="1"/>
</dbReference>
<dbReference type="InterPro" id="IPR043128">
    <property type="entry name" value="Rev_trsase/Diguanyl_cyclase"/>
</dbReference>
<evidence type="ECO:0000313" key="5">
    <source>
        <dbReference type="EMBL" id="AIB10761.1"/>
    </source>
</evidence>
<dbReference type="SMART" id="SM00091">
    <property type="entry name" value="PAS"/>
    <property type="match status" value="1"/>
</dbReference>
<dbReference type="AlphaFoldDB" id="A0A060D9J9"/>
<dbReference type="PROSITE" id="PS50883">
    <property type="entry name" value="EAL"/>
    <property type="match status" value="1"/>
</dbReference>
<dbReference type="NCBIfam" id="TIGR00229">
    <property type="entry name" value="sensory_box"/>
    <property type="match status" value="1"/>
</dbReference>
<dbReference type="SMART" id="SM00052">
    <property type="entry name" value="EAL"/>
    <property type="match status" value="1"/>
</dbReference>
<dbReference type="EMBL" id="VEWN01000001">
    <property type="protein sequence ID" value="KAA1058026.1"/>
    <property type="molecule type" value="Genomic_DNA"/>
</dbReference>
<dbReference type="FunFam" id="3.20.20.450:FF:000001">
    <property type="entry name" value="Cyclic di-GMP phosphodiesterase yahA"/>
    <property type="match status" value="1"/>
</dbReference>
<dbReference type="InterPro" id="IPR013656">
    <property type="entry name" value="PAS_4"/>
</dbReference>
<sequence length="582" mass="63940">MKPDPHLASLASALSGTVSGAPALDTLRQLLDVMPAMVGLLDTQRRHLYANQAYLDYMGRTLDSLIGTTVGDILGPETLRNNSAAVERALDGETVQVEGWLPRSGGGNDYVTRVHAPYRDPDGSIAGYFVIMQNMTERRRTQDDLFRLAYYDPVTGLANRLLLVKHMADFHAMGEPFTVVIVDFDRFVDVRTSLGQGFANEILTDVATRLSVRAGSVDLIARISDHAFALLIGGTQDPLAVEERLSTIASLVRSAKTASGASVFLSASIGVAASCDTHTRPEDVLRDAEIATGRAREQGGGRHAWFDPAMHARVVEQVRLEHDLRRALERGEELWVAYQPIVEMVTGGLAGFEALVRWNHPERGNIPPGVFIPIAESTGLIVTLGAWVLREACRQIAEWQDKRLPGSANLFMSVNLSTRQLNDPDMVALVREVLRETGAEPSWIKLEITESAVMEKAEQSIRLLQTLRGLGIKMSIDDFGTGYSSLSYLHKLPIDSLKVDRSFVMAMHQSEENRAIVRIIMDLARLLGFDVIAEGIETSADANLLRALACDYGQGYHFARPMPAADADRLVGAEHLPWQVPR</sequence>
<dbReference type="InterPro" id="IPR000014">
    <property type="entry name" value="PAS"/>
</dbReference>
<proteinExistence type="predicted"/>
<feature type="domain" description="PAC" evidence="2">
    <location>
        <begin position="95"/>
        <end position="147"/>
    </location>
</feature>
<dbReference type="InterPro" id="IPR029787">
    <property type="entry name" value="Nucleotide_cyclase"/>
</dbReference>
<feature type="domain" description="PAS" evidence="1">
    <location>
        <begin position="23"/>
        <end position="93"/>
    </location>
</feature>
<dbReference type="SUPFAM" id="SSF55785">
    <property type="entry name" value="PYP-like sensor domain (PAS domain)"/>
    <property type="match status" value="1"/>
</dbReference>
<organism evidence="5 9">
    <name type="scientific">Azospirillum argentinense</name>
    <dbReference type="NCBI Taxonomy" id="2970906"/>
    <lineage>
        <taxon>Bacteria</taxon>
        <taxon>Pseudomonadati</taxon>
        <taxon>Pseudomonadota</taxon>
        <taxon>Alphaproteobacteria</taxon>
        <taxon>Rhodospirillales</taxon>
        <taxon>Azospirillaceae</taxon>
        <taxon>Azospirillum</taxon>
    </lineage>
</organism>
<dbReference type="InterPro" id="IPR000160">
    <property type="entry name" value="GGDEF_dom"/>
</dbReference>
<dbReference type="SUPFAM" id="SSF55073">
    <property type="entry name" value="Nucleotide cyclase"/>
    <property type="match status" value="1"/>
</dbReference>
<dbReference type="SUPFAM" id="SSF141868">
    <property type="entry name" value="EAL domain-like"/>
    <property type="match status" value="1"/>
</dbReference>
<reference evidence="7 12" key="4">
    <citation type="submission" date="2024-11" db="EMBL/GenBank/DDBJ databases">
        <title>Draft genome sequences of two bacteria associated to sugarcane roots in Colombia.</title>
        <authorList>
            <person name="Pardo-Diaz S."/>
            <person name="Masmela-Mendoza J."/>
            <person name="Delgadillo-Duran P."/>
            <person name="Bautista E.J."/>
            <person name="Rojas-Tapias D.F."/>
        </authorList>
    </citation>
    <scope>NUCLEOTIDE SEQUENCE [LARGE SCALE GENOMIC DNA]</scope>
    <source>
        <strain evidence="7 12">Ap18</strain>
    </source>
</reference>
<dbReference type="SMART" id="SM00267">
    <property type="entry name" value="GGDEF"/>
    <property type="match status" value="1"/>
</dbReference>
<accession>A0A060D9J9</accession>
<dbReference type="Proteomes" id="UP000236268">
    <property type="component" value="Unassembled WGS sequence"/>
</dbReference>
<dbReference type="Proteomes" id="UP001628281">
    <property type="component" value="Unassembled WGS sequence"/>
</dbReference>
<evidence type="ECO:0000313" key="10">
    <source>
        <dbReference type="Proteomes" id="UP000236268"/>
    </source>
</evidence>
<dbReference type="PROSITE" id="PS50113">
    <property type="entry name" value="PAC"/>
    <property type="match status" value="1"/>
</dbReference>
<evidence type="ECO:0000313" key="9">
    <source>
        <dbReference type="Proteomes" id="UP000027186"/>
    </source>
</evidence>
<dbReference type="Pfam" id="PF08448">
    <property type="entry name" value="PAS_4"/>
    <property type="match status" value="1"/>
</dbReference>
<evidence type="ECO:0000259" key="1">
    <source>
        <dbReference type="PROSITE" id="PS50112"/>
    </source>
</evidence>
<reference evidence="6 11" key="3">
    <citation type="submission" date="2019-07" db="EMBL/GenBank/DDBJ databases">
        <title>Genome sequencing of the stress-tolerant strain Azospirillum brasilense Az19.</title>
        <authorList>
            <person name="Maroniche G.A."/>
            <person name="Garcia J.E."/>
            <person name="Pagnussat L."/>
            <person name="Amenta M."/>
            <person name="Creus C.M."/>
        </authorList>
    </citation>
    <scope>NUCLEOTIDE SEQUENCE [LARGE SCALE GENOMIC DNA]</scope>
    <source>
        <strain evidence="6 11">Az19</strain>
    </source>
</reference>
<name>A0A060D9J9_9PROT</name>
<evidence type="ECO:0000259" key="3">
    <source>
        <dbReference type="PROSITE" id="PS50883"/>
    </source>
</evidence>
<dbReference type="Pfam" id="PF00563">
    <property type="entry name" value="EAL"/>
    <property type="match status" value="1"/>
</dbReference>
<accession>A0A2K1G243</accession>
<evidence type="ECO:0000259" key="4">
    <source>
        <dbReference type="PROSITE" id="PS50887"/>
    </source>
</evidence>
<dbReference type="CDD" id="cd00130">
    <property type="entry name" value="PAS"/>
    <property type="match status" value="1"/>
</dbReference>
<dbReference type="PROSITE" id="PS50112">
    <property type="entry name" value="PAS"/>
    <property type="match status" value="1"/>
</dbReference>
<dbReference type="EMBL" id="JBJLSN010000005">
    <property type="protein sequence ID" value="MFL7900507.1"/>
    <property type="molecule type" value="Genomic_DNA"/>
</dbReference>
<evidence type="ECO:0000313" key="8">
    <source>
        <dbReference type="EMBL" id="PNQ98848.1"/>
    </source>
</evidence>
<keyword evidence="12" id="KW-1185">Reference proteome</keyword>
<dbReference type="EMBL" id="CP007793">
    <property type="protein sequence ID" value="AIB10761.1"/>
    <property type="molecule type" value="Genomic_DNA"/>
</dbReference>
<dbReference type="InterPro" id="IPR035919">
    <property type="entry name" value="EAL_sf"/>
</dbReference>
<dbReference type="CDD" id="cd01949">
    <property type="entry name" value="GGDEF"/>
    <property type="match status" value="1"/>
</dbReference>
<dbReference type="Proteomes" id="UP000027186">
    <property type="component" value="Chromosome"/>
</dbReference>
<evidence type="ECO:0000313" key="12">
    <source>
        <dbReference type="Proteomes" id="UP001628281"/>
    </source>
</evidence>
<protein>
    <submittedName>
        <fullName evidence="7">Bifunctional diguanylate cyclase/phosphodiesterase</fullName>
    </submittedName>
    <submittedName>
        <fullName evidence="8">GGDEF domain-containing protein</fullName>
    </submittedName>
    <submittedName>
        <fullName evidence="5">Signal peptide protein</fullName>
    </submittedName>
</protein>
<dbReference type="Proteomes" id="UP000325333">
    <property type="component" value="Unassembled WGS sequence"/>
</dbReference>
<gene>
    <name evidence="5" type="ORF">ABAZ39_01740</name>
    <name evidence="7" type="ORF">ACJ41P_05180</name>
    <name evidence="8" type="ORF">C1S70_10205</name>
    <name evidence="6" type="ORF">FH063_000226</name>
</gene>
<dbReference type="KEGG" id="abq:ABAZ39_01740"/>
<reference evidence="5 9" key="1">
    <citation type="journal article" date="2014" name="Genome Announc.">
        <title>Complete Genome Sequence of the Model Rhizosphere Strain Azospirillum brasilense Az39, Successfully Applied in Agriculture.</title>
        <authorList>
            <person name="Rivera D."/>
            <person name="Revale S."/>
            <person name="Molina R."/>
            <person name="Gualpa J."/>
            <person name="Puente M."/>
            <person name="Maroniche G."/>
            <person name="Paris G."/>
            <person name="Baker D."/>
            <person name="Clavijo B."/>
            <person name="McLay K."/>
            <person name="Spaepen S."/>
            <person name="Perticari A."/>
            <person name="Vazquez M."/>
            <person name="Wisniewski-Dye F."/>
            <person name="Watkins C."/>
            <person name="Martinez-Abarca F."/>
            <person name="Vanderleyden J."/>
            <person name="Cassan F."/>
        </authorList>
    </citation>
    <scope>NUCLEOTIDE SEQUENCE [LARGE SCALE GENOMIC DNA]</scope>
    <source>
        <strain evidence="5 9">Az39</strain>
    </source>
</reference>
<dbReference type="PANTHER" id="PTHR44757:SF2">
    <property type="entry name" value="BIOFILM ARCHITECTURE MAINTENANCE PROTEIN MBAA"/>
    <property type="match status" value="1"/>
</dbReference>
<feature type="domain" description="GGDEF" evidence="4">
    <location>
        <begin position="175"/>
        <end position="308"/>
    </location>
</feature>
<dbReference type="NCBIfam" id="TIGR00254">
    <property type="entry name" value="GGDEF"/>
    <property type="match status" value="1"/>
</dbReference>
<evidence type="ECO:0000313" key="11">
    <source>
        <dbReference type="Proteomes" id="UP000325333"/>
    </source>
</evidence>
<dbReference type="InterPro" id="IPR052155">
    <property type="entry name" value="Biofilm_reg_signaling"/>
</dbReference>
<dbReference type="EMBL" id="POWG01000009">
    <property type="protein sequence ID" value="PNQ98848.1"/>
    <property type="molecule type" value="Genomic_DNA"/>
</dbReference>
<reference evidence="8 10" key="2">
    <citation type="submission" date="2018-01" db="EMBL/GenBank/DDBJ databases">
        <title>Whole genome sequence of Azospirillum brasilense REC3 isolated from strawberry roots.</title>
        <authorList>
            <person name="Fontana C.A."/>
            <person name="Salazar S.M."/>
            <person name="Bassi D."/>
            <person name="Puglisi E."/>
            <person name="Lovaisa N.C."/>
            <person name="Toffoli L.M."/>
            <person name="Pedraza R."/>
            <person name="Cocconcelli P.S."/>
        </authorList>
    </citation>
    <scope>NUCLEOTIDE SEQUENCE [LARGE SCALE GENOMIC DNA]</scope>
    <source>
        <strain evidence="8 10">REC3</strain>
    </source>
</reference>